<evidence type="ECO:0000256" key="2">
    <source>
        <dbReference type="ARBA" id="ARBA00023098"/>
    </source>
</evidence>
<gene>
    <name evidence="3" type="ORF">THRCLA_03560</name>
</gene>
<dbReference type="PANTHER" id="PTHR12187">
    <property type="entry name" value="AGAP000124-PA"/>
    <property type="match status" value="1"/>
</dbReference>
<evidence type="ECO:0000313" key="3">
    <source>
        <dbReference type="EMBL" id="OQS04192.1"/>
    </source>
</evidence>
<dbReference type="InterPro" id="IPR039034">
    <property type="entry name" value="INPP4"/>
</dbReference>
<comment type="caution">
    <text evidence="3">The sequence shown here is derived from an EMBL/GenBank/DDBJ whole genome shotgun (WGS) entry which is preliminary data.</text>
</comment>
<name>A0A1W0A1N6_9STRA</name>
<dbReference type="STRING" id="74557.A0A1W0A1N6"/>
<dbReference type="GO" id="GO:0016316">
    <property type="term" value="F:phosphatidylinositol-3,4-bisphosphate 4-phosphatase activity"/>
    <property type="evidence" value="ECO:0007669"/>
    <property type="project" value="InterPro"/>
</dbReference>
<dbReference type="Proteomes" id="UP000243217">
    <property type="component" value="Unassembled WGS sequence"/>
</dbReference>
<protein>
    <submittedName>
        <fullName evidence="3">Inositol-3,4-bisphosphate 4-phosphatase</fullName>
    </submittedName>
</protein>
<proteinExistence type="predicted"/>
<keyword evidence="4" id="KW-1185">Reference proteome</keyword>
<dbReference type="PANTHER" id="PTHR12187:SF11">
    <property type="entry name" value="PHOSPHATIDYLINOSITOL-3,4-BISPHOSPHATE 4-PHOSPHATASE"/>
    <property type="match status" value="1"/>
</dbReference>
<keyword evidence="2" id="KW-0443">Lipid metabolism</keyword>
<dbReference type="OrthoDB" id="159395at2759"/>
<sequence>MTPRIAGITWEKTDDDPIETENVDRGNTVLVPDTYFDEEELPESAVTSSSRSFIKQIDNDLNQVNLGISLRLIVPQQIPRGCYVVVETKDNGLWVRADSTDTLVPEKVREEYQVAFLSVPQVSLPISSSLPVRFLVYSARAPSTHYSLHNDAIKSSHSSSHSTPLDGLEYLEEESDSDDEDDDDEDQEDDEMLFVSPSDQCVCSFEMESQLLLDHMDHFTESLQVWSKPENCTFLLPCRLDIQMVRDHELRRTHLSMIAAKTTNETQYTAPQDTILTSQFHLQDQDILVVEDLMESPYTNSIPCQYLDIILARRTKEYLLAEQELKQFLALEASRLQRQQSMGSLYENLLEQIQEEADLYIRENRKLRFKASTQKKDSLLRFLPINLHIQEMHVAKSKATNSPSAIYETTTVGAFAAHVYKFKNGGLHSMQQAAMKLRSPLKVNNMFPSTWQYLSQSERKRVELEWSIETRLDVCVPQALASLVTAFCHKLHLIVLEDKQQLLDQIIYMGFIFQVESLLSTHGTEIGMIEDMMVAVASLKRVRMLVVEEEVISTSPQDKSNTTSAVVACELYTNMEDAMLGNRTHEHAKSTDDEFVVRVVLRCLGKVHIPRRKATIVVHPLLFSTGINEKQTLAMSTHNHKRLQDYINEINLVALRPLVVAYVDQHSGTSEGTLVQETMQLLEQTVQQSMASRKKFPEVLQLSSRIVRLMNGGRVTVCKSAKDRTGMSVTLEQGYLLHWNHDLPKAKIPEIVSTMRSRGVRIENALKNTGRRRFAFNALQRSMLPEEYRCPPETGGRNMS</sequence>
<dbReference type="EMBL" id="JNBS01000665">
    <property type="protein sequence ID" value="OQS04192.1"/>
    <property type="molecule type" value="Genomic_DNA"/>
</dbReference>
<dbReference type="AlphaFoldDB" id="A0A1W0A1N6"/>
<accession>A0A1W0A1N6</accession>
<keyword evidence="1" id="KW-0378">Hydrolase</keyword>
<evidence type="ECO:0000256" key="1">
    <source>
        <dbReference type="ARBA" id="ARBA00022801"/>
    </source>
</evidence>
<organism evidence="3 4">
    <name type="scientific">Thraustotheca clavata</name>
    <dbReference type="NCBI Taxonomy" id="74557"/>
    <lineage>
        <taxon>Eukaryota</taxon>
        <taxon>Sar</taxon>
        <taxon>Stramenopiles</taxon>
        <taxon>Oomycota</taxon>
        <taxon>Saprolegniomycetes</taxon>
        <taxon>Saprolegniales</taxon>
        <taxon>Achlyaceae</taxon>
        <taxon>Thraustotheca</taxon>
    </lineage>
</organism>
<reference evidence="3 4" key="1">
    <citation type="journal article" date="2014" name="Genome Biol. Evol.">
        <title>The secreted proteins of Achlya hypogyna and Thraustotheca clavata identify the ancestral oomycete secretome and reveal gene acquisitions by horizontal gene transfer.</title>
        <authorList>
            <person name="Misner I."/>
            <person name="Blouin N."/>
            <person name="Leonard G."/>
            <person name="Richards T.A."/>
            <person name="Lane C.E."/>
        </authorList>
    </citation>
    <scope>NUCLEOTIDE SEQUENCE [LARGE SCALE GENOMIC DNA]</scope>
    <source>
        <strain evidence="3 4">ATCC 34112</strain>
    </source>
</reference>
<evidence type="ECO:0000313" key="4">
    <source>
        <dbReference type="Proteomes" id="UP000243217"/>
    </source>
</evidence>
<dbReference type="GO" id="GO:0005737">
    <property type="term" value="C:cytoplasm"/>
    <property type="evidence" value="ECO:0007669"/>
    <property type="project" value="TreeGrafter"/>
</dbReference>
<feature type="non-terminal residue" evidence="3">
    <location>
        <position position="800"/>
    </location>
</feature>